<organism evidence="1 2">
    <name type="scientific">Exophiala dermatitidis (strain ATCC 34100 / CBS 525.76 / NIH/UT8656)</name>
    <name type="common">Black yeast</name>
    <name type="synonym">Wangiella dermatitidis</name>
    <dbReference type="NCBI Taxonomy" id="858893"/>
    <lineage>
        <taxon>Eukaryota</taxon>
        <taxon>Fungi</taxon>
        <taxon>Dikarya</taxon>
        <taxon>Ascomycota</taxon>
        <taxon>Pezizomycotina</taxon>
        <taxon>Eurotiomycetes</taxon>
        <taxon>Chaetothyriomycetidae</taxon>
        <taxon>Chaetothyriales</taxon>
        <taxon>Herpotrichiellaceae</taxon>
        <taxon>Exophiala</taxon>
    </lineage>
</organism>
<dbReference type="GeneID" id="20311019"/>
<dbReference type="InParanoid" id="H6C403"/>
<dbReference type="EMBL" id="JH226134">
    <property type="protein sequence ID" value="EHY58368.1"/>
    <property type="molecule type" value="Genomic_DNA"/>
</dbReference>
<dbReference type="AlphaFoldDB" id="H6C403"/>
<dbReference type="RefSeq" id="XP_009158829.1">
    <property type="nucleotide sequence ID" value="XM_009160581.1"/>
</dbReference>
<dbReference type="Proteomes" id="UP000007304">
    <property type="component" value="Unassembled WGS sequence"/>
</dbReference>
<sequence>MPASIFSLSFRLQPDLVGLPTRALQAQSSELFRMLAPDAGTPGNLYLPAALCPLYNFTTLTPAPVRVPVPTTTCPSLLALQNLKVLLFYCFFCQARSSAVLSRSTTSWQELETERSNRHTIPTLQSACLQSRE</sequence>
<evidence type="ECO:0000313" key="2">
    <source>
        <dbReference type="Proteomes" id="UP000007304"/>
    </source>
</evidence>
<dbReference type="HOGENOM" id="CLU_1906750_0_0_1"/>
<dbReference type="VEuPathDB" id="FungiDB:HMPREF1120_06380"/>
<protein>
    <submittedName>
        <fullName evidence="1">Uncharacterized protein</fullName>
    </submittedName>
</protein>
<evidence type="ECO:0000313" key="1">
    <source>
        <dbReference type="EMBL" id="EHY58368.1"/>
    </source>
</evidence>
<gene>
    <name evidence="1" type="ORF">HMPREF1120_06380</name>
</gene>
<accession>H6C403</accession>
<keyword evidence="2" id="KW-1185">Reference proteome</keyword>
<name>H6C403_EXODN</name>
<reference evidence="1" key="1">
    <citation type="submission" date="2011-07" db="EMBL/GenBank/DDBJ databases">
        <title>The Genome Sequence of Exophiala (Wangiella) dermatitidis NIH/UT8656.</title>
        <authorList>
            <consortium name="The Broad Institute Genome Sequencing Platform"/>
            <person name="Cuomo C."/>
            <person name="Wang Z."/>
            <person name="Hunicke-Smith S."/>
            <person name="Szanislo P.J."/>
            <person name="Earl A."/>
            <person name="Young S.K."/>
            <person name="Zeng Q."/>
            <person name="Gargeya S."/>
            <person name="Fitzgerald M."/>
            <person name="Haas B."/>
            <person name="Abouelleil A."/>
            <person name="Alvarado L."/>
            <person name="Arachchi H.M."/>
            <person name="Berlin A."/>
            <person name="Brown A."/>
            <person name="Chapman S.B."/>
            <person name="Chen Z."/>
            <person name="Dunbar C."/>
            <person name="Freedman E."/>
            <person name="Gearin G."/>
            <person name="Gellesch M."/>
            <person name="Goldberg J."/>
            <person name="Griggs A."/>
            <person name="Gujja S."/>
            <person name="Heiman D."/>
            <person name="Howarth C."/>
            <person name="Larson L."/>
            <person name="Lui A."/>
            <person name="MacDonald P.J.P."/>
            <person name="Montmayeur A."/>
            <person name="Murphy C."/>
            <person name="Neiman D."/>
            <person name="Pearson M."/>
            <person name="Priest M."/>
            <person name="Roberts A."/>
            <person name="Saif S."/>
            <person name="Shea T."/>
            <person name="Shenoy N."/>
            <person name="Sisk P."/>
            <person name="Stolte C."/>
            <person name="Sykes S."/>
            <person name="Wortman J."/>
            <person name="Nusbaum C."/>
            <person name="Birren B."/>
        </authorList>
    </citation>
    <scope>NUCLEOTIDE SEQUENCE</scope>
    <source>
        <strain evidence="1">NIH/UT8656</strain>
    </source>
</reference>
<proteinExistence type="predicted"/>